<keyword evidence="3" id="KW-1185">Reference proteome</keyword>
<dbReference type="RefSeq" id="WP_005671711.1">
    <property type="nucleotide sequence ID" value="NZ_CP146288.1"/>
</dbReference>
<evidence type="ECO:0008006" key="4">
    <source>
        <dbReference type="Google" id="ProtNLM"/>
    </source>
</evidence>
<feature type="transmembrane region" description="Helical" evidence="1">
    <location>
        <begin position="63"/>
        <end position="91"/>
    </location>
</feature>
<name>E7RU71_9BURK</name>
<feature type="transmembrane region" description="Helical" evidence="1">
    <location>
        <begin position="98"/>
        <end position="117"/>
    </location>
</feature>
<gene>
    <name evidence="2" type="ORF">HMPREF0551_0037</name>
</gene>
<keyword evidence="1" id="KW-1133">Transmembrane helix</keyword>
<proteinExistence type="predicted"/>
<dbReference type="EMBL" id="AEQP01000001">
    <property type="protein sequence ID" value="EFV95854.1"/>
    <property type="molecule type" value="Genomic_DNA"/>
</dbReference>
<dbReference type="HOGENOM" id="CLU_091377_1_0_4"/>
<dbReference type="AlphaFoldDB" id="E7RU71"/>
<dbReference type="STRING" id="887898.HMPREF0551_0037"/>
<keyword evidence="1" id="KW-0812">Transmembrane</keyword>
<evidence type="ECO:0000313" key="3">
    <source>
        <dbReference type="Proteomes" id="UP000011021"/>
    </source>
</evidence>
<protein>
    <recommendedName>
        <fullName evidence="4">Type IV pilin accessory protein</fullName>
    </recommendedName>
</protein>
<evidence type="ECO:0000313" key="2">
    <source>
        <dbReference type="EMBL" id="EFV95854.1"/>
    </source>
</evidence>
<keyword evidence="1" id="KW-0472">Membrane</keyword>
<accession>E7RU71</accession>
<comment type="caution">
    <text evidence="2">The sequence shown here is derived from an EMBL/GenBank/DDBJ whole genome shotgun (WGS) entry which is preliminary data.</text>
</comment>
<evidence type="ECO:0000256" key="1">
    <source>
        <dbReference type="SAM" id="Phobius"/>
    </source>
</evidence>
<dbReference type="NCBIfam" id="NF041437">
    <property type="entry name" value="TfpZ"/>
    <property type="match status" value="1"/>
</dbReference>
<organism evidence="2 3">
    <name type="scientific">Lautropia mirabilis ATCC 51599</name>
    <dbReference type="NCBI Taxonomy" id="887898"/>
    <lineage>
        <taxon>Bacteria</taxon>
        <taxon>Pseudomonadati</taxon>
        <taxon>Pseudomonadota</taxon>
        <taxon>Betaproteobacteria</taxon>
        <taxon>Burkholderiales</taxon>
        <taxon>Burkholderiaceae</taxon>
        <taxon>Lautropia</taxon>
    </lineage>
</organism>
<sequence length="276" mass="30302">MAHASSAATSTTPPQKLPWRDSWRGDALRARFRAAGCHLGISLAIASLVLLVVYQYWYAGPLAAVAGVGTILVLLLAVDVSLGPIMTFMVFDRRKKSLPMDLALIGLVQLLALGYGLHTVEAGRPHYLVFVKDRFEAVSRADLQAEDLQAAASNPLAQRDWFGPRWSAANPPADEKLRQDVLVESAFGGRDLQHFPQWYEPLENQKETVKARALDLKALRDLNPDDQTVLDAALKKAGLSDTEAGYLPLKGEESDATVLLDRKDGRVLDVLPLKPW</sequence>
<dbReference type="Proteomes" id="UP000011021">
    <property type="component" value="Unassembled WGS sequence"/>
</dbReference>
<reference evidence="2 3" key="1">
    <citation type="submission" date="2010-12" db="EMBL/GenBank/DDBJ databases">
        <authorList>
            <person name="Muzny D."/>
            <person name="Qin X."/>
            <person name="Deng J."/>
            <person name="Jiang H."/>
            <person name="Liu Y."/>
            <person name="Qu J."/>
            <person name="Song X.-Z."/>
            <person name="Zhang L."/>
            <person name="Thornton R."/>
            <person name="Coyle M."/>
            <person name="Francisco L."/>
            <person name="Jackson L."/>
            <person name="Javaid M."/>
            <person name="Korchina V."/>
            <person name="Kovar C."/>
            <person name="Mata R."/>
            <person name="Mathew T."/>
            <person name="Ngo R."/>
            <person name="Nguyen L."/>
            <person name="Nguyen N."/>
            <person name="Okwuonu G."/>
            <person name="Ongeri F."/>
            <person name="Pham C."/>
            <person name="Simmons D."/>
            <person name="Wilczek-Boney K."/>
            <person name="Hale W."/>
            <person name="Jakkamsetti A."/>
            <person name="Pham P."/>
            <person name="Ruth R."/>
            <person name="San Lucas F."/>
            <person name="Warren J."/>
            <person name="Zhang J."/>
            <person name="Zhao Z."/>
            <person name="Zhou C."/>
            <person name="Zhu D."/>
            <person name="Lee S."/>
            <person name="Bess C."/>
            <person name="Blankenburg K."/>
            <person name="Forbes L."/>
            <person name="Fu Q."/>
            <person name="Gubbala S."/>
            <person name="Hirani K."/>
            <person name="Jayaseelan J.C."/>
            <person name="Lara F."/>
            <person name="Munidasa M."/>
            <person name="Palculict T."/>
            <person name="Patil S."/>
            <person name="Pu L.-L."/>
            <person name="Saada N."/>
            <person name="Tang L."/>
            <person name="Weissenberger G."/>
            <person name="Zhu Y."/>
            <person name="Hemphill L."/>
            <person name="Shang Y."/>
            <person name="Youmans B."/>
            <person name="Ayvaz T."/>
            <person name="Ross M."/>
            <person name="Santibanez J."/>
            <person name="Aqrawi P."/>
            <person name="Gross S."/>
            <person name="Joshi V."/>
            <person name="Fowler G."/>
            <person name="Nazareth L."/>
            <person name="Reid J."/>
            <person name="Worley K."/>
            <person name="Petrosino J."/>
            <person name="Highlander S."/>
            <person name="Gibbs R."/>
        </authorList>
    </citation>
    <scope>NUCLEOTIDE SEQUENCE [LARGE SCALE GENOMIC DNA]</scope>
    <source>
        <strain evidence="2 3">ATCC 51599</strain>
    </source>
</reference>
<feature type="transmembrane region" description="Helical" evidence="1">
    <location>
        <begin position="34"/>
        <end position="57"/>
    </location>
</feature>
<dbReference type="InterPro" id="IPR047814">
    <property type="entry name" value="TfpX/TfpZ-like"/>
</dbReference>
<dbReference type="eggNOG" id="ENOG502Z8WP">
    <property type="taxonomic scope" value="Bacteria"/>
</dbReference>